<gene>
    <name evidence="1" type="ORF">CP98_03127</name>
</gene>
<reference evidence="1 2" key="1">
    <citation type="submission" date="2014-03" db="EMBL/GenBank/DDBJ databases">
        <title>Genome sequence of Sphingobium yanoikuyae B1.</title>
        <authorList>
            <person name="Gan H.M."/>
            <person name="Gan H.Y."/>
            <person name="Savka M.A."/>
        </authorList>
    </citation>
    <scope>NUCLEOTIDE SEQUENCE [LARGE SCALE GENOMIC DNA]</scope>
    <source>
        <strain evidence="1 2">B1</strain>
    </source>
</reference>
<dbReference type="AlphaFoldDB" id="A0A084EJ10"/>
<sequence length="93" mass="9834">MVRAIPFGPPTFVILMTGTMPSLAAPKQDAFAKSMATSESPTLVIRPVDGAFAIVSAPPRRPEAEPATVLIGRSVVIDAALFSLKSRKSEQPQ</sequence>
<evidence type="ECO:0000313" key="1">
    <source>
        <dbReference type="EMBL" id="KEZ17952.1"/>
    </source>
</evidence>
<dbReference type="EMBL" id="JGVR01000019">
    <property type="protein sequence ID" value="KEZ17952.1"/>
    <property type="molecule type" value="Genomic_DNA"/>
</dbReference>
<dbReference type="Proteomes" id="UP000028534">
    <property type="component" value="Unassembled WGS sequence"/>
</dbReference>
<organism evidence="1 2">
    <name type="scientific">Sphingobium yanoikuyae</name>
    <name type="common">Sphingomonas yanoikuyae</name>
    <dbReference type="NCBI Taxonomy" id="13690"/>
    <lineage>
        <taxon>Bacteria</taxon>
        <taxon>Pseudomonadati</taxon>
        <taxon>Pseudomonadota</taxon>
        <taxon>Alphaproteobacteria</taxon>
        <taxon>Sphingomonadales</taxon>
        <taxon>Sphingomonadaceae</taxon>
        <taxon>Sphingobium</taxon>
    </lineage>
</organism>
<dbReference type="PATRIC" id="fig|13690.10.peg.3205"/>
<comment type="caution">
    <text evidence="1">The sequence shown here is derived from an EMBL/GenBank/DDBJ whole genome shotgun (WGS) entry which is preliminary data.</text>
</comment>
<proteinExistence type="predicted"/>
<protein>
    <submittedName>
        <fullName evidence="1">Uncharacterized protein</fullName>
    </submittedName>
</protein>
<accession>A0A084EJ10</accession>
<evidence type="ECO:0000313" key="2">
    <source>
        <dbReference type="Proteomes" id="UP000028534"/>
    </source>
</evidence>
<name>A0A084EJ10_SPHYA</name>